<name>A0A917NCD8_9GAMM</name>
<accession>A0A917NCD8</accession>
<keyword evidence="2" id="KW-1185">Reference proteome</keyword>
<dbReference type="PROSITE" id="PS51257">
    <property type="entry name" value="PROKAR_LIPOPROTEIN"/>
    <property type="match status" value="1"/>
</dbReference>
<gene>
    <name evidence="1" type="ORF">GCM10007966_16070</name>
</gene>
<sequence length="291" mass="33290">MLNYIKPKLLFNLILLVGALYTSYSCANVYETMYPILLEASQGGAYVNPNQEELRQSEALFLQLFQGKQNNKLKQNWNKLGFEVEAFDETGERFLLIREKKDRKEGRGFYLFRMDLKGNTLQAPHSFHDRLTREIALKLFTEGSFSAASWNTLSRKKLDVVRHQDSFLMAFSRAFAKAYPSRTLIQLHGFSQSKRLSEAGKHANIIISSGTTYPSKAVQKIAHCMKKTVDHHVYISFIDIFELGGAKNTIGKMLQSLRHPGLIHLELSYGFRKALMDNPALLIQLMDCLEE</sequence>
<evidence type="ECO:0008006" key="3">
    <source>
        <dbReference type="Google" id="ProtNLM"/>
    </source>
</evidence>
<protein>
    <recommendedName>
        <fullName evidence="3">Lipoprotein</fullName>
    </recommendedName>
</protein>
<dbReference type="RefSeq" id="WP_131776414.1">
    <property type="nucleotide sequence ID" value="NZ_BMOB01000007.1"/>
</dbReference>
<dbReference type="EMBL" id="BMOB01000007">
    <property type="protein sequence ID" value="GGI88113.1"/>
    <property type="molecule type" value="Genomic_DNA"/>
</dbReference>
<comment type="caution">
    <text evidence="1">The sequence shown here is derived from an EMBL/GenBank/DDBJ whole genome shotgun (WGS) entry which is preliminary data.</text>
</comment>
<proteinExistence type="predicted"/>
<dbReference type="Proteomes" id="UP000630149">
    <property type="component" value="Unassembled WGS sequence"/>
</dbReference>
<dbReference type="AlphaFoldDB" id="A0A917NCD8"/>
<evidence type="ECO:0000313" key="2">
    <source>
        <dbReference type="Proteomes" id="UP000630149"/>
    </source>
</evidence>
<dbReference type="OrthoDB" id="5519458at2"/>
<reference evidence="1" key="2">
    <citation type="submission" date="2020-09" db="EMBL/GenBank/DDBJ databases">
        <authorList>
            <person name="Sun Q."/>
            <person name="Ohkuma M."/>
        </authorList>
    </citation>
    <scope>NUCLEOTIDE SEQUENCE</scope>
    <source>
        <strain evidence="1">JCM 13919</strain>
    </source>
</reference>
<reference evidence="1" key="1">
    <citation type="journal article" date="2014" name="Int. J. Syst. Evol. Microbiol.">
        <title>Complete genome sequence of Corynebacterium casei LMG S-19264T (=DSM 44701T), isolated from a smear-ripened cheese.</title>
        <authorList>
            <consortium name="US DOE Joint Genome Institute (JGI-PGF)"/>
            <person name="Walter F."/>
            <person name="Albersmeier A."/>
            <person name="Kalinowski J."/>
            <person name="Ruckert C."/>
        </authorList>
    </citation>
    <scope>NUCLEOTIDE SEQUENCE</scope>
    <source>
        <strain evidence="1">JCM 13919</strain>
    </source>
</reference>
<organism evidence="1 2">
    <name type="scientific">Legionella impletisoli</name>
    <dbReference type="NCBI Taxonomy" id="343510"/>
    <lineage>
        <taxon>Bacteria</taxon>
        <taxon>Pseudomonadati</taxon>
        <taxon>Pseudomonadota</taxon>
        <taxon>Gammaproteobacteria</taxon>
        <taxon>Legionellales</taxon>
        <taxon>Legionellaceae</taxon>
        <taxon>Legionella</taxon>
    </lineage>
</organism>
<evidence type="ECO:0000313" key="1">
    <source>
        <dbReference type="EMBL" id="GGI88113.1"/>
    </source>
</evidence>